<sequence>MDWFRVHNILTFYLPVLIFVSLVYGFITKNSKMLIYSLGYLVAYFSIRLEIHHYQNKLSLHGDRRFVRALIVLDLFAVGFLLPMVLSYTNRANFIRNIILYLGVGVLIYAMAWKLIEKLTERRLLIISLGLSLVIGMTTGGILEPLIFALLALWTYLVVKHNLVPYAEKNNG</sequence>
<dbReference type="PATRIC" id="fig|1609559.3.peg.202"/>
<dbReference type="OrthoDB" id="103634at2157"/>
<keyword evidence="1" id="KW-0472">Membrane</keyword>
<feature type="transmembrane region" description="Helical" evidence="1">
    <location>
        <begin position="33"/>
        <end position="54"/>
    </location>
</feature>
<protein>
    <submittedName>
        <fullName evidence="2">Uncharacterized protein</fullName>
    </submittedName>
</protein>
<name>A0A127B769_9EURY</name>
<gene>
    <name evidence="2" type="ORF">TQ32_00965</name>
</gene>
<dbReference type="EMBL" id="CP010835">
    <property type="protein sequence ID" value="AMM53223.1"/>
    <property type="molecule type" value="Genomic_DNA"/>
</dbReference>
<reference evidence="2 3" key="2">
    <citation type="journal article" date="2016" name="Int. J. Syst. Evol. Microbiol.">
        <title>Pyrococcus kukulkanii sp. nov., a hyperthermophilic, piezophilic archaeon isolated from a deep-sea hydrothermal vent.</title>
        <authorList>
            <person name="Callac N."/>
            <person name="Oger P."/>
            <person name="Lesongeur F."/>
            <person name="Rattray J.E."/>
            <person name="Vannier P."/>
            <person name="Michoud G."/>
            <person name="Beauverger M."/>
            <person name="Gayet N."/>
            <person name="Rouxel O."/>
            <person name="Jebbar M."/>
            <person name="Godfroy A."/>
        </authorList>
    </citation>
    <scope>NUCLEOTIDE SEQUENCE [LARGE SCALE GENOMIC DNA]</scope>
    <source>
        <strain evidence="2 3">NCB100</strain>
    </source>
</reference>
<dbReference type="RefSeq" id="WP_068320155.1">
    <property type="nucleotide sequence ID" value="NZ_CP010835.1"/>
</dbReference>
<feature type="transmembrane region" description="Helical" evidence="1">
    <location>
        <begin position="66"/>
        <end position="88"/>
    </location>
</feature>
<feature type="transmembrane region" description="Helical" evidence="1">
    <location>
        <begin position="124"/>
        <end position="157"/>
    </location>
</feature>
<evidence type="ECO:0000313" key="2">
    <source>
        <dbReference type="EMBL" id="AMM53223.1"/>
    </source>
</evidence>
<evidence type="ECO:0000256" key="1">
    <source>
        <dbReference type="SAM" id="Phobius"/>
    </source>
</evidence>
<dbReference type="STRING" id="1609559.TQ32_00965"/>
<dbReference type="GeneID" id="28490359"/>
<reference evidence="3" key="1">
    <citation type="submission" date="2015-02" db="EMBL/GenBank/DDBJ databases">
        <title>Pyrococcus kukulkanii sp. nov., a novel hyperthermophilic archaeon isolated from a deep-sea hydrothermal vent at the Guaymas Basin.</title>
        <authorList>
            <person name="Oger P.M."/>
            <person name="Callac N."/>
            <person name="Jebbar M."/>
            <person name="Godfroy A."/>
        </authorList>
    </citation>
    <scope>NUCLEOTIDE SEQUENCE [LARGE SCALE GENOMIC DNA]</scope>
    <source>
        <strain evidence="3">NCB100</strain>
    </source>
</reference>
<proteinExistence type="predicted"/>
<evidence type="ECO:0000313" key="3">
    <source>
        <dbReference type="Proteomes" id="UP000070587"/>
    </source>
</evidence>
<keyword evidence="1" id="KW-1133">Transmembrane helix</keyword>
<dbReference type="KEGG" id="pyc:TQ32_00965"/>
<feature type="transmembrane region" description="Helical" evidence="1">
    <location>
        <begin position="9"/>
        <end position="27"/>
    </location>
</feature>
<feature type="transmembrane region" description="Helical" evidence="1">
    <location>
        <begin position="94"/>
        <end position="112"/>
    </location>
</feature>
<dbReference type="Proteomes" id="UP000070587">
    <property type="component" value="Chromosome"/>
</dbReference>
<organism evidence="2 3">
    <name type="scientific">Pyrococcus kukulkanii</name>
    <dbReference type="NCBI Taxonomy" id="1609559"/>
    <lineage>
        <taxon>Archaea</taxon>
        <taxon>Methanobacteriati</taxon>
        <taxon>Methanobacteriota</taxon>
        <taxon>Thermococci</taxon>
        <taxon>Thermococcales</taxon>
        <taxon>Thermococcaceae</taxon>
        <taxon>Pyrococcus</taxon>
    </lineage>
</organism>
<keyword evidence="1" id="KW-0812">Transmembrane</keyword>
<accession>A0A127B769</accession>
<dbReference type="AlphaFoldDB" id="A0A127B769"/>